<sequence length="96" mass="10352">MTTELPLTAQDELESDCVTGIPPDGDDGARKRKYGCATYPGSCLMNCLVAAKRHYRPSPGFRALNQSMQAGQAPANLVGHCPPCPLRRAAVDQKQH</sequence>
<comment type="caution">
    <text evidence="2">The sequence shown here is derived from an EMBL/GenBank/DDBJ whole genome shotgun (WGS) entry which is preliminary data.</text>
</comment>
<gene>
    <name evidence="2" type="ORF">PoB_006772600</name>
</gene>
<proteinExistence type="predicted"/>
<protein>
    <submittedName>
        <fullName evidence="2">Uncharacterized protein</fullName>
    </submittedName>
</protein>
<dbReference type="EMBL" id="BLXT01007673">
    <property type="protein sequence ID" value="GFO41221.1"/>
    <property type="molecule type" value="Genomic_DNA"/>
</dbReference>
<dbReference type="AlphaFoldDB" id="A0AAV4DBC3"/>
<evidence type="ECO:0000256" key="1">
    <source>
        <dbReference type="SAM" id="MobiDB-lite"/>
    </source>
</evidence>
<dbReference type="Proteomes" id="UP000735302">
    <property type="component" value="Unassembled WGS sequence"/>
</dbReference>
<evidence type="ECO:0000313" key="3">
    <source>
        <dbReference type="Proteomes" id="UP000735302"/>
    </source>
</evidence>
<feature type="region of interest" description="Disordered" evidence="1">
    <location>
        <begin position="1"/>
        <end position="29"/>
    </location>
</feature>
<reference evidence="2 3" key="1">
    <citation type="journal article" date="2021" name="Elife">
        <title>Chloroplast acquisition without the gene transfer in kleptoplastic sea slugs, Plakobranchus ocellatus.</title>
        <authorList>
            <person name="Maeda T."/>
            <person name="Takahashi S."/>
            <person name="Yoshida T."/>
            <person name="Shimamura S."/>
            <person name="Takaki Y."/>
            <person name="Nagai Y."/>
            <person name="Toyoda A."/>
            <person name="Suzuki Y."/>
            <person name="Arimoto A."/>
            <person name="Ishii H."/>
            <person name="Satoh N."/>
            <person name="Nishiyama T."/>
            <person name="Hasebe M."/>
            <person name="Maruyama T."/>
            <person name="Minagawa J."/>
            <person name="Obokata J."/>
            <person name="Shigenobu S."/>
        </authorList>
    </citation>
    <scope>NUCLEOTIDE SEQUENCE [LARGE SCALE GENOMIC DNA]</scope>
</reference>
<name>A0AAV4DBC3_9GAST</name>
<evidence type="ECO:0000313" key="2">
    <source>
        <dbReference type="EMBL" id="GFO41221.1"/>
    </source>
</evidence>
<keyword evidence="3" id="KW-1185">Reference proteome</keyword>
<organism evidence="2 3">
    <name type="scientific">Plakobranchus ocellatus</name>
    <dbReference type="NCBI Taxonomy" id="259542"/>
    <lineage>
        <taxon>Eukaryota</taxon>
        <taxon>Metazoa</taxon>
        <taxon>Spiralia</taxon>
        <taxon>Lophotrochozoa</taxon>
        <taxon>Mollusca</taxon>
        <taxon>Gastropoda</taxon>
        <taxon>Heterobranchia</taxon>
        <taxon>Euthyneura</taxon>
        <taxon>Panpulmonata</taxon>
        <taxon>Sacoglossa</taxon>
        <taxon>Placobranchoidea</taxon>
        <taxon>Plakobranchidae</taxon>
        <taxon>Plakobranchus</taxon>
    </lineage>
</organism>
<accession>A0AAV4DBC3</accession>